<comment type="caution">
    <text evidence="2">The sequence shown here is derived from an EMBL/GenBank/DDBJ whole genome shotgun (WGS) entry which is preliminary data.</text>
</comment>
<organism evidence="2 3">
    <name type="scientific">Marinicauda salina</name>
    <dbReference type="NCBI Taxonomy" id="2135793"/>
    <lineage>
        <taxon>Bacteria</taxon>
        <taxon>Pseudomonadati</taxon>
        <taxon>Pseudomonadota</taxon>
        <taxon>Alphaproteobacteria</taxon>
        <taxon>Maricaulales</taxon>
        <taxon>Maricaulaceae</taxon>
        <taxon>Marinicauda</taxon>
    </lineage>
</organism>
<dbReference type="EMBL" id="QEXV01000001">
    <property type="protein sequence ID" value="PWE18483.1"/>
    <property type="molecule type" value="Genomic_DNA"/>
</dbReference>
<dbReference type="AlphaFoldDB" id="A0A2U2BWT6"/>
<feature type="transmembrane region" description="Helical" evidence="1">
    <location>
        <begin position="15"/>
        <end position="38"/>
    </location>
</feature>
<keyword evidence="1" id="KW-0812">Transmembrane</keyword>
<dbReference type="InterPro" id="IPR018037">
    <property type="entry name" value="FixH_proteobacterial"/>
</dbReference>
<keyword evidence="1" id="KW-0472">Membrane</keyword>
<evidence type="ECO:0000256" key="1">
    <source>
        <dbReference type="SAM" id="Phobius"/>
    </source>
</evidence>
<dbReference type="Proteomes" id="UP000245168">
    <property type="component" value="Unassembled WGS sequence"/>
</dbReference>
<evidence type="ECO:0000313" key="2">
    <source>
        <dbReference type="EMBL" id="PWE18483.1"/>
    </source>
</evidence>
<protein>
    <submittedName>
        <fullName evidence="2">Ferredoxin</fullName>
    </submittedName>
</protein>
<proteinExistence type="predicted"/>
<reference evidence="3" key="1">
    <citation type="submission" date="2018-05" db="EMBL/GenBank/DDBJ databases">
        <authorList>
            <person name="Liu B.-T."/>
        </authorList>
    </citation>
    <scope>NUCLEOTIDE SEQUENCE [LARGE SCALE GENOMIC DNA]</scope>
    <source>
        <strain evidence="3">WD6-1</strain>
    </source>
</reference>
<keyword evidence="1" id="KW-1133">Transmembrane helix</keyword>
<gene>
    <name evidence="2" type="ORF">DDZ18_02440</name>
</gene>
<dbReference type="RefSeq" id="WP_109251758.1">
    <property type="nucleotide sequence ID" value="NZ_QEXV01000001.1"/>
</dbReference>
<accession>A0A2U2BWT6</accession>
<dbReference type="PIRSF" id="PIRSF011386">
    <property type="entry name" value="FixH"/>
    <property type="match status" value="1"/>
</dbReference>
<dbReference type="Pfam" id="PF05751">
    <property type="entry name" value="FixH"/>
    <property type="match status" value="1"/>
</dbReference>
<name>A0A2U2BWT6_9PROT</name>
<dbReference type="OrthoDB" id="1495896at2"/>
<evidence type="ECO:0000313" key="3">
    <source>
        <dbReference type="Proteomes" id="UP000245168"/>
    </source>
</evidence>
<sequence>MRFKGFKGPITGKHVLIGMIAFFAVTIAVNATFITLAVRTFSGEEVERSYVQGLAFNQVLEERRAQAARGWEAAVDIDADRVIVSVSDPEGGPVGGLELAGALRHPADTSRDVILDFVERETGVYIAEPGAVPPGAWTLAAEGENGPAFSLRRRMFVENAAE</sequence>
<dbReference type="InterPro" id="IPR008620">
    <property type="entry name" value="FixH"/>
</dbReference>
<keyword evidence="3" id="KW-1185">Reference proteome</keyword>